<evidence type="ECO:0000313" key="3">
    <source>
        <dbReference type="Proteomes" id="UP000005824"/>
    </source>
</evidence>
<dbReference type="eggNOG" id="ENOG50312QY">
    <property type="taxonomic scope" value="Bacteria"/>
</dbReference>
<evidence type="ECO:0000313" key="2">
    <source>
        <dbReference type="EMBL" id="EDY21254.1"/>
    </source>
</evidence>
<organism evidence="2 3">
    <name type="scientific">Chthoniobacter flavus Ellin428</name>
    <dbReference type="NCBI Taxonomy" id="497964"/>
    <lineage>
        <taxon>Bacteria</taxon>
        <taxon>Pseudomonadati</taxon>
        <taxon>Verrucomicrobiota</taxon>
        <taxon>Spartobacteria</taxon>
        <taxon>Chthoniobacterales</taxon>
        <taxon>Chthoniobacteraceae</taxon>
        <taxon>Chthoniobacter</taxon>
    </lineage>
</organism>
<keyword evidence="3" id="KW-1185">Reference proteome</keyword>
<feature type="transmembrane region" description="Helical" evidence="1">
    <location>
        <begin position="27"/>
        <end position="46"/>
    </location>
</feature>
<keyword evidence="1" id="KW-1133">Transmembrane helix</keyword>
<sequence length="108" mass="11795">MDYVFSALIIASPWLFGFTHEAVNLRIAVFLGGAMAAYSFCTEYELGVFRSLPFSANLFLDMLVGVFLGSAFMHISMGSRGGLVFLILGLLVLIDVFHTARPVNRPTG</sequence>
<accession>B4CWT4</accession>
<protein>
    <submittedName>
        <fullName evidence="2">Uncharacterized protein</fullName>
    </submittedName>
</protein>
<keyword evidence="1" id="KW-0472">Membrane</keyword>
<evidence type="ECO:0000256" key="1">
    <source>
        <dbReference type="SAM" id="Phobius"/>
    </source>
</evidence>
<reference evidence="2 3" key="1">
    <citation type="journal article" date="2011" name="J. Bacteriol.">
        <title>Genome sequence of Chthoniobacter flavus Ellin428, an aerobic heterotrophic soil bacterium.</title>
        <authorList>
            <person name="Kant R."/>
            <person name="van Passel M.W."/>
            <person name="Palva A."/>
            <person name="Lucas S."/>
            <person name="Lapidus A."/>
            <person name="Glavina Del Rio T."/>
            <person name="Dalin E."/>
            <person name="Tice H."/>
            <person name="Bruce D."/>
            <person name="Goodwin L."/>
            <person name="Pitluck S."/>
            <person name="Larimer F.W."/>
            <person name="Land M.L."/>
            <person name="Hauser L."/>
            <person name="Sangwan P."/>
            <person name="de Vos W.M."/>
            <person name="Janssen P.H."/>
            <person name="Smidt H."/>
        </authorList>
    </citation>
    <scope>NUCLEOTIDE SEQUENCE [LARGE SCALE GENOMIC DNA]</scope>
    <source>
        <strain evidence="2 3">Ellin428</strain>
    </source>
</reference>
<dbReference type="Proteomes" id="UP000005824">
    <property type="component" value="Unassembled WGS sequence"/>
</dbReference>
<dbReference type="EMBL" id="ABVL01000003">
    <property type="protein sequence ID" value="EDY21254.1"/>
    <property type="molecule type" value="Genomic_DNA"/>
</dbReference>
<name>B4CWT4_9BACT</name>
<comment type="caution">
    <text evidence="2">The sequence shown here is derived from an EMBL/GenBank/DDBJ whole genome shotgun (WGS) entry which is preliminary data.</text>
</comment>
<dbReference type="InParanoid" id="B4CWT4"/>
<feature type="transmembrane region" description="Helical" evidence="1">
    <location>
        <begin position="83"/>
        <end position="100"/>
    </location>
</feature>
<gene>
    <name evidence="2" type="ORF">CfE428DRAFT_1547</name>
</gene>
<proteinExistence type="predicted"/>
<keyword evidence="1" id="KW-0812">Transmembrane</keyword>
<dbReference type="AlphaFoldDB" id="B4CWT4"/>
<feature type="transmembrane region" description="Helical" evidence="1">
    <location>
        <begin position="58"/>
        <end position="77"/>
    </location>
</feature>